<dbReference type="EMBL" id="HACG01026645">
    <property type="protein sequence ID" value="CEK73510.1"/>
    <property type="molecule type" value="Transcribed_RNA"/>
</dbReference>
<feature type="transmembrane region" description="Helical" evidence="1">
    <location>
        <begin position="158"/>
        <end position="177"/>
    </location>
</feature>
<gene>
    <name evidence="2" type="primary">ORF87051</name>
</gene>
<accession>A0A0B7A0N5</accession>
<dbReference type="PANTHER" id="PTHR39074:SF1">
    <property type="entry name" value="AGAP007547-PA"/>
    <property type="match status" value="1"/>
</dbReference>
<dbReference type="AlphaFoldDB" id="A0A0B7A0N5"/>
<reference evidence="2" key="1">
    <citation type="submission" date="2014-12" db="EMBL/GenBank/DDBJ databases">
        <title>Insight into the proteome of Arion vulgaris.</title>
        <authorList>
            <person name="Aradska J."/>
            <person name="Bulat T."/>
            <person name="Smidak R."/>
            <person name="Sarate P."/>
            <person name="Gangsoo J."/>
            <person name="Sialana F."/>
            <person name="Bilban M."/>
            <person name="Lubec G."/>
        </authorList>
    </citation>
    <scope>NUCLEOTIDE SEQUENCE</scope>
    <source>
        <tissue evidence="2">Skin</tissue>
    </source>
</reference>
<keyword evidence="1" id="KW-0472">Membrane</keyword>
<feature type="transmembrane region" description="Helical" evidence="1">
    <location>
        <begin position="325"/>
        <end position="341"/>
    </location>
</feature>
<feature type="transmembrane region" description="Helical" evidence="1">
    <location>
        <begin position="189"/>
        <end position="207"/>
    </location>
</feature>
<protein>
    <submittedName>
        <fullName evidence="2">Uncharacterized protein</fullName>
    </submittedName>
</protein>
<evidence type="ECO:0000256" key="1">
    <source>
        <dbReference type="SAM" id="Phobius"/>
    </source>
</evidence>
<name>A0A0B7A0N5_9EUPU</name>
<organism evidence="2">
    <name type="scientific">Arion vulgaris</name>
    <dbReference type="NCBI Taxonomy" id="1028688"/>
    <lineage>
        <taxon>Eukaryota</taxon>
        <taxon>Metazoa</taxon>
        <taxon>Spiralia</taxon>
        <taxon>Lophotrochozoa</taxon>
        <taxon>Mollusca</taxon>
        <taxon>Gastropoda</taxon>
        <taxon>Heterobranchia</taxon>
        <taxon>Euthyneura</taxon>
        <taxon>Panpulmonata</taxon>
        <taxon>Eupulmonata</taxon>
        <taxon>Stylommatophora</taxon>
        <taxon>Helicina</taxon>
        <taxon>Arionoidea</taxon>
        <taxon>Arionidae</taxon>
        <taxon>Arion</taxon>
    </lineage>
</organism>
<feature type="non-terminal residue" evidence="2">
    <location>
        <position position="1"/>
    </location>
</feature>
<keyword evidence="1" id="KW-0812">Transmembrane</keyword>
<feature type="transmembrane region" description="Helical" evidence="1">
    <location>
        <begin position="249"/>
        <end position="267"/>
    </location>
</feature>
<feature type="transmembrane region" description="Helical" evidence="1">
    <location>
        <begin position="219"/>
        <end position="237"/>
    </location>
</feature>
<dbReference type="PANTHER" id="PTHR39074">
    <property type="entry name" value="AGAP007547-PA"/>
    <property type="match status" value="1"/>
</dbReference>
<feature type="transmembrane region" description="Helical" evidence="1">
    <location>
        <begin position="85"/>
        <end position="108"/>
    </location>
</feature>
<keyword evidence="1" id="KW-1133">Transmembrane helix</keyword>
<proteinExistence type="predicted"/>
<sequence>KGRFCQEVNVCSEKQFQLLKVRWQMDAFYRRLMKTLLPDFDERGDNKKLRAPATAVRAPSMQDYVERRLTEVHYSAVDYKFCDKFIAIVIAATLIVLMPYLHIGVFYLKIWVPDKPPVDRRGCTCSCFDTVFRGRYEMPGLVTYKHVYFNATSNTLKIWVVTALFFILFYESIKYLVSVYRTSSFRKSWLALYIINLYPHYYSWWSFFSYYNEEFYTFFSHHMFFCVTEILTTAIVLNQCNKKNEAKAWKMMAILAINLVHIIVSGSDQFIAHVLEGRGTNFQNARNLGLMIPDIFHIVIPGYEFYKFVKYNELKFSELCYKEEILFFIMFVSLGTFFGRIL</sequence>
<evidence type="ECO:0000313" key="2">
    <source>
        <dbReference type="EMBL" id="CEK73510.1"/>
    </source>
</evidence>